<feature type="transmembrane region" description="Helical" evidence="6">
    <location>
        <begin position="94"/>
        <end position="115"/>
    </location>
</feature>
<gene>
    <name evidence="7" type="ORF">US99_C0078G0003</name>
</gene>
<feature type="transmembrane region" description="Helical" evidence="6">
    <location>
        <begin position="121"/>
        <end position="141"/>
    </location>
</feature>
<protein>
    <submittedName>
        <fullName evidence="7">Capsular polysaccharide biosynthesis protein</fullName>
    </submittedName>
</protein>
<evidence type="ECO:0000313" key="7">
    <source>
        <dbReference type="EMBL" id="KKQ76275.1"/>
    </source>
</evidence>
<comment type="subcellular location">
    <subcellularLocation>
        <location evidence="1">Cell membrane</location>
        <topology evidence="1">Multi-pass membrane protein</topology>
    </subcellularLocation>
</comment>
<keyword evidence="4 6" id="KW-1133">Transmembrane helix</keyword>
<feature type="transmembrane region" description="Helical" evidence="6">
    <location>
        <begin position="12"/>
        <end position="37"/>
    </location>
</feature>
<evidence type="ECO:0000313" key="8">
    <source>
        <dbReference type="Proteomes" id="UP000034324"/>
    </source>
</evidence>
<evidence type="ECO:0000256" key="6">
    <source>
        <dbReference type="SAM" id="Phobius"/>
    </source>
</evidence>
<keyword evidence="2" id="KW-1003">Cell membrane</keyword>
<dbReference type="InterPro" id="IPR050833">
    <property type="entry name" value="Poly_Biosynth_Transport"/>
</dbReference>
<dbReference type="Pfam" id="PF01943">
    <property type="entry name" value="Polysacc_synt"/>
    <property type="match status" value="1"/>
</dbReference>
<keyword evidence="3 6" id="KW-0812">Transmembrane</keyword>
<organism evidence="7 8">
    <name type="scientific">Candidatus Daviesbacteria bacterium GW2011_GWF2_38_6</name>
    <dbReference type="NCBI Taxonomy" id="1618432"/>
    <lineage>
        <taxon>Bacteria</taxon>
        <taxon>Candidatus Daviesiibacteriota</taxon>
    </lineage>
</organism>
<evidence type="ECO:0000256" key="1">
    <source>
        <dbReference type="ARBA" id="ARBA00004651"/>
    </source>
</evidence>
<comment type="caution">
    <text evidence="7">The sequence shown here is derived from an EMBL/GenBank/DDBJ whole genome shotgun (WGS) entry which is preliminary data.</text>
</comment>
<evidence type="ECO:0000256" key="4">
    <source>
        <dbReference type="ARBA" id="ARBA00022989"/>
    </source>
</evidence>
<feature type="transmembrane region" description="Helical" evidence="6">
    <location>
        <begin position="362"/>
        <end position="381"/>
    </location>
</feature>
<evidence type="ECO:0000256" key="2">
    <source>
        <dbReference type="ARBA" id="ARBA00022475"/>
    </source>
</evidence>
<dbReference type="AlphaFoldDB" id="A0A0G0KLC4"/>
<feature type="transmembrane region" description="Helical" evidence="6">
    <location>
        <begin position="387"/>
        <end position="408"/>
    </location>
</feature>
<dbReference type="InterPro" id="IPR002797">
    <property type="entry name" value="Polysacc_synth"/>
</dbReference>
<evidence type="ECO:0000256" key="3">
    <source>
        <dbReference type="ARBA" id="ARBA00022692"/>
    </source>
</evidence>
<feature type="transmembrane region" description="Helical" evidence="6">
    <location>
        <begin position="217"/>
        <end position="235"/>
    </location>
</feature>
<feature type="transmembrane region" description="Helical" evidence="6">
    <location>
        <begin position="180"/>
        <end position="196"/>
    </location>
</feature>
<feature type="transmembrane region" description="Helical" evidence="6">
    <location>
        <begin position="334"/>
        <end position="355"/>
    </location>
</feature>
<feature type="transmembrane region" description="Helical" evidence="6">
    <location>
        <begin position="49"/>
        <end position="74"/>
    </location>
</feature>
<accession>A0A0G0KLC4</accession>
<evidence type="ECO:0000256" key="5">
    <source>
        <dbReference type="ARBA" id="ARBA00023136"/>
    </source>
</evidence>
<reference evidence="7 8" key="1">
    <citation type="journal article" date="2015" name="Nature">
        <title>rRNA introns, odd ribosomes, and small enigmatic genomes across a large radiation of phyla.</title>
        <authorList>
            <person name="Brown C.T."/>
            <person name="Hug L.A."/>
            <person name="Thomas B.C."/>
            <person name="Sharon I."/>
            <person name="Castelle C.J."/>
            <person name="Singh A."/>
            <person name="Wilkins M.J."/>
            <person name="Williams K.H."/>
            <person name="Banfield J.F."/>
        </authorList>
    </citation>
    <scope>NUCLEOTIDE SEQUENCE [LARGE SCALE GENOMIC DNA]</scope>
</reference>
<dbReference type="PANTHER" id="PTHR30250">
    <property type="entry name" value="PST FAMILY PREDICTED COLANIC ACID TRANSPORTER"/>
    <property type="match status" value="1"/>
</dbReference>
<sequence length="423" mass="46816">MKKISNLINNPLFTGSMVMIIGSNLVNFLNYLYHLIIGRMLGPSDYGELAAIISLIGLLGIIPAPLGTSIIKYISSAKNNTESANMISWLKIKYFQGSFIFFVIVLVISPVISSFLKIHNISYFILIAVSFLFSLQSGLNRSILQGLLRFKEMVITVLAENSTKLILSIGFVYLGFKVGGAIFALVVAALLGWYVTKQYLRYSKTRKPNFTPDIKSMLMFTIPVFIQNFATTSLYSSDVILVKHFFSSHDAGIYAALSTLGKIIFFAAGPIGAVMFPLVSKRSAKGENYKRVFKFSFVATVFLSGAILSVYLLFPSLAIQLLYGSLFLEASSLLLWFGIFITFFTLASLIINYTLSLGRTRVVIFPAIAAVFQIVLIWFFHDSLFSIILISILVNALLLVALLIYSIYSNNGHKANFSHSAGI</sequence>
<proteinExistence type="predicted"/>
<feature type="transmembrane region" description="Helical" evidence="6">
    <location>
        <begin position="292"/>
        <end position="314"/>
    </location>
</feature>
<feature type="transmembrane region" description="Helical" evidence="6">
    <location>
        <begin position="255"/>
        <end position="280"/>
    </location>
</feature>
<dbReference type="Proteomes" id="UP000034324">
    <property type="component" value="Unassembled WGS sequence"/>
</dbReference>
<dbReference type="PANTHER" id="PTHR30250:SF28">
    <property type="entry name" value="POLYSACCHARIDE BIOSYNTHESIS PROTEIN"/>
    <property type="match status" value="1"/>
</dbReference>
<keyword evidence="5 6" id="KW-0472">Membrane</keyword>
<dbReference type="GO" id="GO:0005886">
    <property type="term" value="C:plasma membrane"/>
    <property type="evidence" value="ECO:0007669"/>
    <property type="project" value="UniProtKB-SubCell"/>
</dbReference>
<dbReference type="EMBL" id="LBVC01000078">
    <property type="protein sequence ID" value="KKQ76275.1"/>
    <property type="molecule type" value="Genomic_DNA"/>
</dbReference>
<name>A0A0G0KLC4_9BACT</name>